<reference evidence="3" key="1">
    <citation type="submission" date="2018-02" db="EMBL/GenBank/DDBJ databases">
        <authorList>
            <person name="Hausmann B."/>
        </authorList>
    </citation>
    <scope>NUCLEOTIDE SEQUENCE [LARGE SCALE GENOMIC DNA]</scope>
    <source>
        <strain evidence="3">Peat soil MAG SbF1</strain>
    </source>
</reference>
<keyword evidence="1" id="KW-0812">Transmembrane</keyword>
<evidence type="ECO:0000313" key="3">
    <source>
        <dbReference type="Proteomes" id="UP000238916"/>
    </source>
</evidence>
<dbReference type="AlphaFoldDB" id="A0A2U3JVR5"/>
<evidence type="ECO:0000256" key="1">
    <source>
        <dbReference type="SAM" id="Phobius"/>
    </source>
</evidence>
<dbReference type="OrthoDB" id="1798735at2"/>
<keyword evidence="1" id="KW-0472">Membrane</keyword>
<protein>
    <submittedName>
        <fullName evidence="2">Putative membrane protein</fullName>
    </submittedName>
</protein>
<feature type="transmembrane region" description="Helical" evidence="1">
    <location>
        <begin position="98"/>
        <end position="115"/>
    </location>
</feature>
<accession>A0A2U3JVR5</accession>
<gene>
    <name evidence="2" type="ORF">SBF1_1010002</name>
</gene>
<dbReference type="EMBL" id="OMOF01000004">
    <property type="protein sequence ID" value="SPF31515.1"/>
    <property type="molecule type" value="Genomic_DNA"/>
</dbReference>
<sequence length="121" mass="13497">MARSPIKHLIEKEGIAALFFLVFCTALALKFPAGVGTSNQAPSVSHAVAPWIFGPFQILLLYLPPWLGALVFPLLLIAGVAGLPWLVDLWGVKSGQRIFVVFFGLIMILLIWFMVKEFWWT</sequence>
<evidence type="ECO:0000313" key="2">
    <source>
        <dbReference type="EMBL" id="SPF31515.1"/>
    </source>
</evidence>
<feature type="transmembrane region" description="Helical" evidence="1">
    <location>
        <begin position="63"/>
        <end position="86"/>
    </location>
</feature>
<organism evidence="2 3">
    <name type="scientific">Candidatus Desulfosporosinus infrequens</name>
    <dbReference type="NCBI Taxonomy" id="2043169"/>
    <lineage>
        <taxon>Bacteria</taxon>
        <taxon>Bacillati</taxon>
        <taxon>Bacillota</taxon>
        <taxon>Clostridia</taxon>
        <taxon>Eubacteriales</taxon>
        <taxon>Desulfitobacteriaceae</taxon>
        <taxon>Desulfosporosinus</taxon>
    </lineage>
</organism>
<dbReference type="Gene3D" id="1.20.810.10">
    <property type="entry name" value="Cytochrome Bc1 Complex, Chain C"/>
    <property type="match status" value="1"/>
</dbReference>
<dbReference type="InterPro" id="IPR027387">
    <property type="entry name" value="Cytb/b6-like_sf"/>
</dbReference>
<name>A0A2U3JVR5_9FIRM</name>
<keyword evidence="1" id="KW-1133">Transmembrane helix</keyword>
<dbReference type="Proteomes" id="UP000238916">
    <property type="component" value="Unassembled WGS sequence"/>
</dbReference>
<proteinExistence type="predicted"/>